<keyword evidence="3" id="KW-0614">Plasmid</keyword>
<reference evidence="3 4" key="1">
    <citation type="submission" date="2020-08" db="EMBL/GenBank/DDBJ databases">
        <title>Genome Sequencing of Nocardia wallacei strain FMUON74 and assembly.</title>
        <authorList>
            <person name="Toyokawa M."/>
            <person name="Uesaka K."/>
        </authorList>
    </citation>
    <scope>NUCLEOTIDE SEQUENCE [LARGE SCALE GENOMIC DNA]</scope>
    <source>
        <strain evidence="3 4">FMUON74</strain>
        <plasmid evidence="3 4">pFMUON74</plasmid>
    </source>
</reference>
<dbReference type="RefSeq" id="WP_187689677.1">
    <property type="nucleotide sequence ID" value="NZ_AP023397.1"/>
</dbReference>
<feature type="domain" description="DUF8175" evidence="2">
    <location>
        <begin position="87"/>
        <end position="242"/>
    </location>
</feature>
<protein>
    <recommendedName>
        <fullName evidence="2">DUF8175 domain-containing protein</fullName>
    </recommendedName>
</protein>
<accession>A0A7G1KVT8</accession>
<dbReference type="Pfam" id="PF26526">
    <property type="entry name" value="DUF8175"/>
    <property type="match status" value="1"/>
</dbReference>
<feature type="chain" id="PRO_5028973362" description="DUF8175 domain-containing protein" evidence="1">
    <location>
        <begin position="25"/>
        <end position="267"/>
    </location>
</feature>
<dbReference type="KEGG" id="nwl:NWFMUON74_71670"/>
<dbReference type="GeneID" id="80351534"/>
<organism evidence="3 4">
    <name type="scientific">Nocardia wallacei</name>
    <dbReference type="NCBI Taxonomy" id="480035"/>
    <lineage>
        <taxon>Bacteria</taxon>
        <taxon>Bacillati</taxon>
        <taxon>Actinomycetota</taxon>
        <taxon>Actinomycetes</taxon>
        <taxon>Mycobacteriales</taxon>
        <taxon>Nocardiaceae</taxon>
        <taxon>Nocardia</taxon>
    </lineage>
</organism>
<evidence type="ECO:0000256" key="1">
    <source>
        <dbReference type="SAM" id="SignalP"/>
    </source>
</evidence>
<evidence type="ECO:0000313" key="4">
    <source>
        <dbReference type="Proteomes" id="UP000516173"/>
    </source>
</evidence>
<dbReference type="InterPro" id="IPR058488">
    <property type="entry name" value="DUF8175"/>
</dbReference>
<geneLocation type="plasmid" evidence="3 4">
    <name>pFMUON74</name>
</geneLocation>
<keyword evidence="4" id="KW-1185">Reference proteome</keyword>
<dbReference type="EMBL" id="AP023397">
    <property type="protein sequence ID" value="BCK59395.1"/>
    <property type="molecule type" value="Genomic_DNA"/>
</dbReference>
<evidence type="ECO:0000313" key="3">
    <source>
        <dbReference type="EMBL" id="BCK59395.1"/>
    </source>
</evidence>
<sequence length="267" mass="28655">MKRKTLAVCAAALAVAVAITTAAACSRNSDDNTGPTLPGQPPAAAKSLKQTQWYTDNFGNPLVASTNVTPKTIEQAKDVRGTVLPQDKSALDGPVMWQRVRCAALPFSTTDGPSKTRADGIYGGYSRTSLGAALAALQMATWGATAGSNDAVPMVIAPADRDRLTPQLPPYQRGTNIDNPSCLAQQKTITRPALWKAEPISDTVTRVQFWFPPRQGEAQGGTFDYSVIWQDGDWYLTEQTANDVLAIGGRTPRAGQYTTQPVGWTQW</sequence>
<keyword evidence="1" id="KW-0732">Signal</keyword>
<dbReference type="Proteomes" id="UP000516173">
    <property type="component" value="Plasmid pFMUON74"/>
</dbReference>
<name>A0A7G1KVT8_9NOCA</name>
<proteinExistence type="predicted"/>
<evidence type="ECO:0000259" key="2">
    <source>
        <dbReference type="Pfam" id="PF26526"/>
    </source>
</evidence>
<gene>
    <name evidence="3" type="ORF">NWFMUON74_71670</name>
</gene>
<feature type="signal peptide" evidence="1">
    <location>
        <begin position="1"/>
        <end position="24"/>
    </location>
</feature>
<dbReference type="AlphaFoldDB" id="A0A7G1KVT8"/>
<dbReference type="PROSITE" id="PS51257">
    <property type="entry name" value="PROKAR_LIPOPROTEIN"/>
    <property type="match status" value="1"/>
</dbReference>